<proteinExistence type="predicted"/>
<dbReference type="Proteomes" id="UP000007174">
    <property type="component" value="Unassembled WGS sequence"/>
</dbReference>
<gene>
    <name evidence="1" type="ORF">CH063_14118</name>
</gene>
<dbReference type="HOGENOM" id="CLU_1772478_0_0_1"/>
<evidence type="ECO:0000313" key="2">
    <source>
        <dbReference type="Proteomes" id="UP000007174"/>
    </source>
</evidence>
<feature type="non-terminal residue" evidence="1">
    <location>
        <position position="147"/>
    </location>
</feature>
<dbReference type="AlphaFoldDB" id="H1VX79"/>
<reference evidence="2" key="1">
    <citation type="journal article" date="2012" name="Nat. Genet.">
        <title>Lifestyle transitions in plant pathogenic Colletotrichum fungi deciphered by genome and transcriptome analyses.</title>
        <authorList>
            <person name="O'Connell R.J."/>
            <person name="Thon M.R."/>
            <person name="Hacquard S."/>
            <person name="Amyotte S.G."/>
            <person name="Kleemann J."/>
            <person name="Torres M.F."/>
            <person name="Damm U."/>
            <person name="Buiate E.A."/>
            <person name="Epstein L."/>
            <person name="Alkan N."/>
            <person name="Altmueller J."/>
            <person name="Alvarado-Balderrama L."/>
            <person name="Bauser C.A."/>
            <person name="Becker C."/>
            <person name="Birren B.W."/>
            <person name="Chen Z."/>
            <person name="Choi J."/>
            <person name="Crouch J.A."/>
            <person name="Duvick J.P."/>
            <person name="Farman M.A."/>
            <person name="Gan P."/>
            <person name="Heiman D."/>
            <person name="Henrissat B."/>
            <person name="Howard R.J."/>
            <person name="Kabbage M."/>
            <person name="Koch C."/>
            <person name="Kracher B."/>
            <person name="Kubo Y."/>
            <person name="Law A.D."/>
            <person name="Lebrun M.-H."/>
            <person name="Lee Y.-H."/>
            <person name="Miyara I."/>
            <person name="Moore N."/>
            <person name="Neumann U."/>
            <person name="Nordstroem K."/>
            <person name="Panaccione D.G."/>
            <person name="Panstruga R."/>
            <person name="Place M."/>
            <person name="Proctor R.H."/>
            <person name="Prusky D."/>
            <person name="Rech G."/>
            <person name="Reinhardt R."/>
            <person name="Rollins J.A."/>
            <person name="Rounsley S."/>
            <person name="Schardl C.L."/>
            <person name="Schwartz D.C."/>
            <person name="Shenoy N."/>
            <person name="Shirasu K."/>
            <person name="Sikhakolli U.R."/>
            <person name="Stueber K."/>
            <person name="Sukno S.A."/>
            <person name="Sweigard J.A."/>
            <person name="Takano Y."/>
            <person name="Takahara H."/>
            <person name="Trail F."/>
            <person name="van der Does H.C."/>
            <person name="Voll L.M."/>
            <person name="Will I."/>
            <person name="Young S."/>
            <person name="Zeng Q."/>
            <person name="Zhang J."/>
            <person name="Zhou S."/>
            <person name="Dickman M.B."/>
            <person name="Schulze-Lefert P."/>
            <person name="Ver Loren van Themaat E."/>
            <person name="Ma L.-J."/>
            <person name="Vaillancourt L.J."/>
        </authorList>
    </citation>
    <scope>NUCLEOTIDE SEQUENCE [LARGE SCALE GENOMIC DNA]</scope>
    <source>
        <strain evidence="2">IMI 349063</strain>
    </source>
</reference>
<accession>H1VX79</accession>
<organism evidence="1 2">
    <name type="scientific">Colletotrichum higginsianum (strain IMI 349063)</name>
    <name type="common">Crucifer anthracnose fungus</name>
    <dbReference type="NCBI Taxonomy" id="759273"/>
    <lineage>
        <taxon>Eukaryota</taxon>
        <taxon>Fungi</taxon>
        <taxon>Dikarya</taxon>
        <taxon>Ascomycota</taxon>
        <taxon>Pezizomycotina</taxon>
        <taxon>Sordariomycetes</taxon>
        <taxon>Hypocreomycetidae</taxon>
        <taxon>Glomerellales</taxon>
        <taxon>Glomerellaceae</taxon>
        <taxon>Colletotrichum</taxon>
        <taxon>Colletotrichum destructivum species complex</taxon>
    </lineage>
</organism>
<protein>
    <submittedName>
        <fullName evidence="1">Uncharacterized protein</fullName>
    </submittedName>
</protein>
<name>H1VX79_COLHI</name>
<sequence length="147" mass="15526">MAVAVPASASRHLQPHDAVHDAAFAADRCSQAGPAEPATVLTGTPGLRVVRHGGQLALLGDVSVNHHDVVEDAAGCVRRRRIREERRKVVSQEHYRALVGDPVTRRLGDLVVDNKDAAAEAAIQLLVDGTENAHLSEGVVGVGEVLD</sequence>
<evidence type="ECO:0000313" key="1">
    <source>
        <dbReference type="EMBL" id="CCF44841.1"/>
    </source>
</evidence>
<dbReference type="EMBL" id="CACQ02007221">
    <property type="protein sequence ID" value="CCF44841.1"/>
    <property type="molecule type" value="Genomic_DNA"/>
</dbReference>